<evidence type="ECO:0000313" key="2">
    <source>
        <dbReference type="Proteomes" id="UP000220840"/>
    </source>
</evidence>
<comment type="caution">
    <text evidence="1">The sequence shown here is derived from an EMBL/GenBank/DDBJ whole genome shotgun (WGS) entry which is preliminary data.</text>
</comment>
<accession>A0A2A7MB60</accession>
<sequence>MNINPMFEINKKIISSISINPELDSYKLRVRKLLEFEVALGEFAKSTNCYSYLNNNTEDTCSDLILEKYINCLSNLITLGIEHNYDDITSINVATNENCLSDQFLNLYIDINDLIVSPCRDHYITLFEDILAVGKFLGFSEDVINEKFKLKN</sequence>
<name>A0A2A7MB60_9CLOT</name>
<dbReference type="SUPFAM" id="SSF101386">
    <property type="entry name" value="all-alpha NTP pyrophosphatases"/>
    <property type="match status" value="1"/>
</dbReference>
<dbReference type="Proteomes" id="UP000220840">
    <property type="component" value="Unassembled WGS sequence"/>
</dbReference>
<organism evidence="1 2">
    <name type="scientific">Clostridium neonatale</name>
    <dbReference type="NCBI Taxonomy" id="137838"/>
    <lineage>
        <taxon>Bacteria</taxon>
        <taxon>Bacillati</taxon>
        <taxon>Bacillota</taxon>
        <taxon>Clostridia</taxon>
        <taxon>Eubacteriales</taxon>
        <taxon>Clostridiaceae</taxon>
        <taxon>Clostridium</taxon>
    </lineage>
</organism>
<reference evidence="1 2" key="1">
    <citation type="submission" date="2017-10" db="EMBL/GenBank/DDBJ databases">
        <title>Effective Description of Clostridium neonatale sp. nov. linked to necrotizing enterocolitis in neonates and a clarification of species assignable to the genus Clostridium (Prazmowski 1880) emend. Lawson and Rainey 2016.</title>
        <authorList>
            <person name="Bernard K."/>
            <person name="Burdz T."/>
            <person name="Wiebe D."/>
            <person name="Balcewich B."/>
            <person name="Alfa M."/>
            <person name="Bernier A.-M."/>
        </authorList>
    </citation>
    <scope>NUCLEOTIDE SEQUENCE [LARGE SCALE GENOMIC DNA]</scope>
    <source>
        <strain evidence="1 2">LCDC99A005</strain>
    </source>
</reference>
<protein>
    <submittedName>
        <fullName evidence="1">dUTPase</fullName>
    </submittedName>
</protein>
<dbReference type="Pfam" id="PF08761">
    <property type="entry name" value="dUTPase_2"/>
    <property type="match status" value="1"/>
</dbReference>
<dbReference type="OrthoDB" id="5506143at2"/>
<dbReference type="InterPro" id="IPR016947">
    <property type="entry name" value="UCP030140"/>
</dbReference>
<evidence type="ECO:0000313" key="1">
    <source>
        <dbReference type="EMBL" id="PEG29082.1"/>
    </source>
</evidence>
<dbReference type="STRING" id="137838.GCA_001458595_00270"/>
<dbReference type="PIRSF" id="PIRSF030140">
    <property type="entry name" value="UCP030140"/>
    <property type="match status" value="1"/>
</dbReference>
<proteinExistence type="predicted"/>
<dbReference type="RefSeq" id="WP_058293267.1">
    <property type="nucleotide sequence ID" value="NZ_CAMRXG010000075.1"/>
</dbReference>
<dbReference type="EMBL" id="PDCJ01000005">
    <property type="protein sequence ID" value="PEG29082.1"/>
    <property type="molecule type" value="Genomic_DNA"/>
</dbReference>
<dbReference type="AlphaFoldDB" id="A0A2A7MB60"/>
<dbReference type="InterPro" id="IPR014871">
    <property type="entry name" value="dUTPase/dCTP_pyrophosphatase"/>
</dbReference>
<keyword evidence="2" id="KW-1185">Reference proteome</keyword>
<gene>
    <name evidence="1" type="ORF">CQ394_19355</name>
</gene>